<organism evidence="2 3">
    <name type="scientific">Calidithermus terrae</name>
    <dbReference type="NCBI Taxonomy" id="1408545"/>
    <lineage>
        <taxon>Bacteria</taxon>
        <taxon>Thermotogati</taxon>
        <taxon>Deinococcota</taxon>
        <taxon>Deinococci</taxon>
        <taxon>Thermales</taxon>
        <taxon>Thermaceae</taxon>
        <taxon>Calidithermus</taxon>
    </lineage>
</organism>
<proteinExistence type="predicted"/>
<sequence>MLALVTVLLLLAGLLYSPRLVRGTVRLSADQPRLFPGRKGQGALELRLHSPLPVYVRLEREGQSSLSLLPGGLRGLAWGEFRFGEPLEYSPRYRGEHRLPGVRVFVKDLLGLLEHELSLPQERSSVLAYPEAFPLDSPAFRLTLLADGPEAAGGLEDPSRFAGVREYAPGDPLHRLHWKATARQGRPMVREYARVKSSGVWLHLDLQGQGKPGEVYAEHAASLAASLLLAAERDGLAFGLSVGGLELRLGRGTDHLARMLQALALADPEAEPRAVPVPPPGVNLILLTQEASSEVIEGALRARARASRVHLIALPEGFYLRPGEGGRPVFGKTDGMLRLLKKKSLLEAEGVRVHILRGNQNVATLSKPT</sequence>
<comment type="caution">
    <text evidence="2">The sequence shown here is derived from an EMBL/GenBank/DDBJ whole genome shotgun (WGS) entry which is preliminary data.</text>
</comment>
<dbReference type="PANTHER" id="PTHR34351">
    <property type="entry name" value="SLR1927 PROTEIN-RELATED"/>
    <property type="match status" value="1"/>
</dbReference>
<dbReference type="Proteomes" id="UP000265715">
    <property type="component" value="Unassembled WGS sequence"/>
</dbReference>
<evidence type="ECO:0000313" key="2">
    <source>
        <dbReference type="EMBL" id="RIH83724.1"/>
    </source>
</evidence>
<keyword evidence="3" id="KW-1185">Reference proteome</keyword>
<dbReference type="RefSeq" id="WP_119315257.1">
    <property type="nucleotide sequence ID" value="NZ_QXDL01000086.1"/>
</dbReference>
<dbReference type="PANTHER" id="PTHR34351:SF1">
    <property type="entry name" value="SLR1927 PROTEIN"/>
    <property type="match status" value="1"/>
</dbReference>
<evidence type="ECO:0000259" key="1">
    <source>
        <dbReference type="Pfam" id="PF01882"/>
    </source>
</evidence>
<dbReference type="AlphaFoldDB" id="A0A399EGC8"/>
<accession>A0A399EGC8</accession>
<reference evidence="2 3" key="1">
    <citation type="submission" date="2018-08" db="EMBL/GenBank/DDBJ databases">
        <title>Meiothermus terrae DSM 26712 genome sequencing project.</title>
        <authorList>
            <person name="Da Costa M.S."/>
            <person name="Albuquerque L."/>
            <person name="Raposo P."/>
            <person name="Froufe H.J.C."/>
            <person name="Barroso C.S."/>
            <person name="Egas C."/>
        </authorList>
    </citation>
    <scope>NUCLEOTIDE SEQUENCE [LARGE SCALE GENOMIC DNA]</scope>
    <source>
        <strain evidence="2 3">DSM 26712</strain>
    </source>
</reference>
<evidence type="ECO:0000313" key="3">
    <source>
        <dbReference type="Proteomes" id="UP000265715"/>
    </source>
</evidence>
<protein>
    <recommendedName>
        <fullName evidence="1">DUF58 domain-containing protein</fullName>
    </recommendedName>
</protein>
<name>A0A399EGC8_9DEIN</name>
<dbReference type="InterPro" id="IPR002881">
    <property type="entry name" value="DUF58"/>
</dbReference>
<dbReference type="Pfam" id="PF01882">
    <property type="entry name" value="DUF58"/>
    <property type="match status" value="1"/>
</dbReference>
<dbReference type="OrthoDB" id="32236at2"/>
<gene>
    <name evidence="2" type="ORF">Mterra_02197</name>
</gene>
<dbReference type="EMBL" id="QXDL01000086">
    <property type="protein sequence ID" value="RIH83724.1"/>
    <property type="molecule type" value="Genomic_DNA"/>
</dbReference>
<feature type="domain" description="DUF58" evidence="1">
    <location>
        <begin position="164"/>
        <end position="271"/>
    </location>
</feature>